<dbReference type="RefSeq" id="XP_031027844.1">
    <property type="nucleotide sequence ID" value="XM_031166096.1"/>
</dbReference>
<feature type="transmembrane region" description="Helical" evidence="8">
    <location>
        <begin position="324"/>
        <end position="342"/>
    </location>
</feature>
<dbReference type="GO" id="GO:0012505">
    <property type="term" value="C:endomembrane system"/>
    <property type="evidence" value="ECO:0007669"/>
    <property type="project" value="UniProtKB-SubCell"/>
</dbReference>
<keyword evidence="12" id="KW-1185">Reference proteome</keyword>
<evidence type="ECO:0000256" key="5">
    <source>
        <dbReference type="ARBA" id="ARBA00023065"/>
    </source>
</evidence>
<evidence type="ECO:0000256" key="7">
    <source>
        <dbReference type="SAM" id="MobiDB-lite"/>
    </source>
</evidence>
<dbReference type="Gene3D" id="1.20.1510.10">
    <property type="entry name" value="Cation efflux protein transmembrane domain"/>
    <property type="match status" value="1"/>
</dbReference>
<evidence type="ECO:0000256" key="2">
    <source>
        <dbReference type="ARBA" id="ARBA00022448"/>
    </source>
</evidence>
<evidence type="ECO:0000256" key="3">
    <source>
        <dbReference type="ARBA" id="ARBA00022692"/>
    </source>
</evidence>
<dbReference type="InterPro" id="IPR058533">
    <property type="entry name" value="Cation_efflux_TM"/>
</dbReference>
<evidence type="ECO:0000256" key="4">
    <source>
        <dbReference type="ARBA" id="ARBA00022989"/>
    </source>
</evidence>
<feature type="domain" description="Cation efflux protein cytoplasmic" evidence="10">
    <location>
        <begin position="363"/>
        <end position="429"/>
    </location>
</feature>
<evidence type="ECO:0000256" key="1">
    <source>
        <dbReference type="ARBA" id="ARBA00004127"/>
    </source>
</evidence>
<accession>A0A507CG19</accession>
<comment type="subcellular location">
    <subcellularLocation>
        <location evidence="1">Endomembrane system</location>
        <topology evidence="1">Multi-pass membrane protein</topology>
    </subcellularLocation>
</comment>
<dbReference type="GeneID" id="42001393"/>
<keyword evidence="6 8" id="KW-0472">Membrane</keyword>
<proteinExistence type="predicted"/>
<feature type="transmembrane region" description="Helical" evidence="8">
    <location>
        <begin position="301"/>
        <end position="318"/>
    </location>
</feature>
<evidence type="ECO:0000259" key="10">
    <source>
        <dbReference type="Pfam" id="PF16916"/>
    </source>
</evidence>
<dbReference type="PANTHER" id="PTHR43840:SF13">
    <property type="entry name" value="CATION EFFLUX PROTEIN CYTOPLASMIC DOMAIN-CONTAINING PROTEIN"/>
    <property type="match status" value="1"/>
</dbReference>
<keyword evidence="2" id="KW-0813">Transport</keyword>
<dbReference type="InterPro" id="IPR036837">
    <property type="entry name" value="Cation_efflux_CTD_sf"/>
</dbReference>
<dbReference type="InterPro" id="IPR027470">
    <property type="entry name" value="Cation_efflux_CTD"/>
</dbReference>
<dbReference type="InterPro" id="IPR027469">
    <property type="entry name" value="Cation_efflux_TMD_sf"/>
</dbReference>
<dbReference type="Gene3D" id="3.30.70.1350">
    <property type="entry name" value="Cation efflux protein, cytoplasmic domain"/>
    <property type="match status" value="1"/>
</dbReference>
<evidence type="ECO:0000259" key="9">
    <source>
        <dbReference type="Pfam" id="PF01545"/>
    </source>
</evidence>
<evidence type="ECO:0000313" key="12">
    <source>
        <dbReference type="Proteomes" id="UP000319731"/>
    </source>
</evidence>
<dbReference type="InterPro" id="IPR050291">
    <property type="entry name" value="CDF_Transporter"/>
</dbReference>
<comment type="caution">
    <text evidence="11">The sequence shown here is derived from an EMBL/GenBank/DDBJ whole genome shotgun (WGS) entry which is preliminary data.</text>
</comment>
<reference evidence="11 12" key="1">
    <citation type="journal article" date="2019" name="Sci. Rep.">
        <title>Comparative genomics of chytrid fungi reveal insights into the obligate biotrophic and pathogenic lifestyle of Synchytrium endobioticum.</title>
        <authorList>
            <person name="van de Vossenberg B.T.L.H."/>
            <person name="Warris S."/>
            <person name="Nguyen H.D.T."/>
            <person name="van Gent-Pelzer M.P.E."/>
            <person name="Joly D.L."/>
            <person name="van de Geest H.C."/>
            <person name="Bonants P.J.M."/>
            <person name="Smith D.S."/>
            <person name="Levesque C.A."/>
            <person name="van der Lee T.A.J."/>
        </authorList>
    </citation>
    <scope>NUCLEOTIDE SEQUENCE [LARGE SCALE GENOMIC DNA]</scope>
    <source>
        <strain evidence="11 12">JEL517</strain>
    </source>
</reference>
<dbReference type="STRING" id="1806994.A0A507CG19"/>
<dbReference type="NCBIfam" id="TIGR01297">
    <property type="entry name" value="CDF"/>
    <property type="match status" value="1"/>
</dbReference>
<dbReference type="AlphaFoldDB" id="A0A507CG19"/>
<feature type="transmembrane region" description="Helical" evidence="8">
    <location>
        <begin position="184"/>
        <end position="204"/>
    </location>
</feature>
<dbReference type="GO" id="GO:0098771">
    <property type="term" value="P:inorganic ion homeostasis"/>
    <property type="evidence" value="ECO:0007669"/>
    <property type="project" value="UniProtKB-ARBA"/>
</dbReference>
<feature type="transmembrane region" description="Helical" evidence="8">
    <location>
        <begin position="225"/>
        <end position="244"/>
    </location>
</feature>
<dbReference type="SUPFAM" id="SSF160240">
    <property type="entry name" value="Cation efflux protein cytoplasmic domain-like"/>
    <property type="match status" value="1"/>
</dbReference>
<feature type="compositionally biased region" description="Low complexity" evidence="7">
    <location>
        <begin position="11"/>
        <end position="20"/>
    </location>
</feature>
<keyword evidence="3 8" id="KW-0812">Transmembrane</keyword>
<feature type="compositionally biased region" description="Polar residues" evidence="7">
    <location>
        <begin position="1"/>
        <end position="10"/>
    </location>
</feature>
<dbReference type="OrthoDB" id="78296at2759"/>
<evidence type="ECO:0000313" key="11">
    <source>
        <dbReference type="EMBL" id="TPX38129.1"/>
    </source>
</evidence>
<evidence type="ECO:0000256" key="8">
    <source>
        <dbReference type="SAM" id="Phobius"/>
    </source>
</evidence>
<dbReference type="Proteomes" id="UP000319731">
    <property type="component" value="Unassembled WGS sequence"/>
</dbReference>
<dbReference type="GO" id="GO:0016020">
    <property type="term" value="C:membrane"/>
    <property type="evidence" value="ECO:0007669"/>
    <property type="project" value="InterPro"/>
</dbReference>
<gene>
    <name evidence="11" type="ORF">SmJEL517_g00166</name>
</gene>
<dbReference type="FunFam" id="1.20.1510.10:FF:000005">
    <property type="entry name" value="Putative Cation diffusion facilitator 1"/>
    <property type="match status" value="1"/>
</dbReference>
<keyword evidence="4 8" id="KW-1133">Transmembrane helix</keyword>
<dbReference type="FunFam" id="3.30.70.1350:FF:000001">
    <property type="entry name" value="Metal tolerance protein 11"/>
    <property type="match status" value="1"/>
</dbReference>
<feature type="region of interest" description="Disordered" evidence="7">
    <location>
        <begin position="1"/>
        <end position="46"/>
    </location>
</feature>
<name>A0A507CG19_9FUNG</name>
<feature type="transmembrane region" description="Helical" evidence="8">
    <location>
        <begin position="156"/>
        <end position="178"/>
    </location>
</feature>
<feature type="compositionally biased region" description="Polar residues" evidence="7">
    <location>
        <begin position="37"/>
        <end position="46"/>
    </location>
</feature>
<feature type="transmembrane region" description="Helical" evidence="8">
    <location>
        <begin position="259"/>
        <end position="280"/>
    </location>
</feature>
<evidence type="ECO:0000256" key="6">
    <source>
        <dbReference type="ARBA" id="ARBA00023136"/>
    </source>
</evidence>
<dbReference type="Pfam" id="PF16916">
    <property type="entry name" value="ZT_dimer"/>
    <property type="match status" value="1"/>
</dbReference>
<protein>
    <submittedName>
        <fullName evidence="11">Uncharacterized protein</fullName>
    </submittedName>
</protein>
<sequence>MNHTTSFTQALLTTSTSDLSPLVPRRTSTESSKTHQADNNGDLSGRSQLPLEQQQKLLDVIDPSHSSYHAAIEQSSTSSDIESFPTSAQQDPLFLRKSLKSAAELAQLRKTGPNGRKLSAFYEAQNELIEELLSPVEDKSDAAVAAEEERLLKLKIAVYGSLGANVFLFCLQLAAAILSGSLALFATMADAFMDLASSIVLVYAGHAAAGSNEMKYPTGKAKFETAGIIVFSSLMATVSVQLIVESCRALASNEHSVDLNYLAIGCVCIAIGVKFVLYLYCQALSSYPSAKILAQDHRNDLGVNSLGILMVVLGSRFAAWLDPVGAIIIALIILRSWVNTAYEHIQMIVGTTASPAFLQRLTYLALTHDPRVQQVDTCRAYNAGSDFWVEVDIVLPPDMVLAEAHDIGEALQMKLEQLPNVERAFVHLDFETEHKPEHRKSK</sequence>
<dbReference type="GO" id="GO:0008324">
    <property type="term" value="F:monoatomic cation transmembrane transporter activity"/>
    <property type="evidence" value="ECO:0007669"/>
    <property type="project" value="InterPro"/>
</dbReference>
<organism evidence="11 12">
    <name type="scientific">Synchytrium microbalum</name>
    <dbReference type="NCBI Taxonomy" id="1806994"/>
    <lineage>
        <taxon>Eukaryota</taxon>
        <taxon>Fungi</taxon>
        <taxon>Fungi incertae sedis</taxon>
        <taxon>Chytridiomycota</taxon>
        <taxon>Chytridiomycota incertae sedis</taxon>
        <taxon>Chytridiomycetes</taxon>
        <taxon>Synchytriales</taxon>
        <taxon>Synchytriaceae</taxon>
        <taxon>Synchytrium</taxon>
    </lineage>
</organism>
<dbReference type="GO" id="GO:0030003">
    <property type="term" value="P:intracellular monoatomic cation homeostasis"/>
    <property type="evidence" value="ECO:0007669"/>
    <property type="project" value="UniProtKB-ARBA"/>
</dbReference>
<keyword evidence="5" id="KW-0406">Ion transport</keyword>
<dbReference type="EMBL" id="QEAO01000001">
    <property type="protein sequence ID" value="TPX38129.1"/>
    <property type="molecule type" value="Genomic_DNA"/>
</dbReference>
<dbReference type="PANTHER" id="PTHR43840">
    <property type="entry name" value="MITOCHONDRIAL METAL TRANSPORTER 1-RELATED"/>
    <property type="match status" value="1"/>
</dbReference>
<dbReference type="SUPFAM" id="SSF161111">
    <property type="entry name" value="Cation efflux protein transmembrane domain-like"/>
    <property type="match status" value="1"/>
</dbReference>
<dbReference type="InterPro" id="IPR002524">
    <property type="entry name" value="Cation_efflux"/>
</dbReference>
<feature type="domain" description="Cation efflux protein transmembrane" evidence="9">
    <location>
        <begin position="161"/>
        <end position="348"/>
    </location>
</feature>
<dbReference type="Pfam" id="PF01545">
    <property type="entry name" value="Cation_efflux"/>
    <property type="match status" value="1"/>
</dbReference>